<proteinExistence type="predicted"/>
<keyword evidence="6" id="KW-1185">Reference proteome</keyword>
<accession>A0A2K2G3J6</accession>
<evidence type="ECO:0000259" key="4">
    <source>
        <dbReference type="SMART" id="SM00560"/>
    </source>
</evidence>
<evidence type="ECO:0000256" key="1">
    <source>
        <dbReference type="ARBA" id="ARBA00022729"/>
    </source>
</evidence>
<protein>
    <submittedName>
        <fullName evidence="5">Laminin G</fullName>
    </submittedName>
</protein>
<dbReference type="Gene3D" id="2.60.120.200">
    <property type="match status" value="1"/>
</dbReference>
<feature type="domain" description="LamG-like jellyroll fold" evidence="4">
    <location>
        <begin position="82"/>
        <end position="219"/>
    </location>
</feature>
<evidence type="ECO:0000313" key="5">
    <source>
        <dbReference type="EMBL" id="PNU05607.1"/>
    </source>
</evidence>
<dbReference type="InterPro" id="IPR006558">
    <property type="entry name" value="LamG-like"/>
</dbReference>
<dbReference type="SMART" id="SM00560">
    <property type="entry name" value="LamGL"/>
    <property type="match status" value="1"/>
</dbReference>
<sequence>MRPRAALLLVLAALFGAGAADPALAKAHRITWTFDNLDRIGRLKPQVLGDPKIEDAPVGKAVVFDGVDDALYLGRHPLAGAAKFTAEAVFRPDGGAFEQRWLHLASNDPENQTRMLFEIRVVGDSWYLDSFVKGKGYSQVLIDPKKLHPIGRWYHVAQTFDGTTYRSYVDGVLECEAKVEGFVPQGPGETSIGVRHNRVNYFHGAVRMARFTDRALAPADFARRR</sequence>
<feature type="signal peptide" evidence="3">
    <location>
        <begin position="1"/>
        <end position="19"/>
    </location>
</feature>
<name>A0A2K2G3J6_9SPHN</name>
<evidence type="ECO:0000256" key="3">
    <source>
        <dbReference type="SAM" id="SignalP"/>
    </source>
</evidence>
<comment type="caution">
    <text evidence="5">The sequence shown here is derived from an EMBL/GenBank/DDBJ whole genome shotgun (WGS) entry which is preliminary data.</text>
</comment>
<keyword evidence="1 3" id="KW-0732">Signal</keyword>
<organism evidence="5 6">
    <name type="scientific">Novosphingobium guangzhouense</name>
    <dbReference type="NCBI Taxonomy" id="1850347"/>
    <lineage>
        <taxon>Bacteria</taxon>
        <taxon>Pseudomonadati</taxon>
        <taxon>Pseudomonadota</taxon>
        <taxon>Alphaproteobacteria</taxon>
        <taxon>Sphingomonadales</taxon>
        <taxon>Sphingomonadaceae</taxon>
        <taxon>Novosphingobium</taxon>
    </lineage>
</organism>
<dbReference type="OrthoDB" id="851894at2"/>
<dbReference type="InterPro" id="IPR013320">
    <property type="entry name" value="ConA-like_dom_sf"/>
</dbReference>
<dbReference type="Proteomes" id="UP000236327">
    <property type="component" value="Unassembled WGS sequence"/>
</dbReference>
<evidence type="ECO:0000256" key="2">
    <source>
        <dbReference type="ARBA" id="ARBA00023157"/>
    </source>
</evidence>
<dbReference type="EMBL" id="LYMM01000024">
    <property type="protein sequence ID" value="PNU05607.1"/>
    <property type="molecule type" value="Genomic_DNA"/>
</dbReference>
<keyword evidence="2" id="KW-1015">Disulfide bond</keyword>
<dbReference type="Pfam" id="PF13385">
    <property type="entry name" value="Laminin_G_3"/>
    <property type="match status" value="1"/>
</dbReference>
<feature type="chain" id="PRO_5014426193" evidence="3">
    <location>
        <begin position="20"/>
        <end position="225"/>
    </location>
</feature>
<reference evidence="5 6" key="1">
    <citation type="submission" date="2016-05" db="EMBL/GenBank/DDBJ databases">
        <title>Complete genome sequence of Novosphingobium guangzhouense SA925(T).</title>
        <authorList>
            <person name="Sha S."/>
        </authorList>
    </citation>
    <scope>NUCLEOTIDE SEQUENCE [LARGE SCALE GENOMIC DNA]</scope>
    <source>
        <strain evidence="5 6">SA925</strain>
    </source>
</reference>
<dbReference type="SUPFAM" id="SSF49899">
    <property type="entry name" value="Concanavalin A-like lectins/glucanases"/>
    <property type="match status" value="1"/>
</dbReference>
<evidence type="ECO:0000313" key="6">
    <source>
        <dbReference type="Proteomes" id="UP000236327"/>
    </source>
</evidence>
<dbReference type="RefSeq" id="WP_103095206.1">
    <property type="nucleotide sequence ID" value="NZ_LYMM01000024.1"/>
</dbReference>
<gene>
    <name evidence="5" type="ORF">A8V01_15735</name>
</gene>
<dbReference type="AlphaFoldDB" id="A0A2K2G3J6"/>